<evidence type="ECO:0000313" key="3">
    <source>
        <dbReference type="Proteomes" id="UP000323597"/>
    </source>
</evidence>
<dbReference type="PANTHER" id="PTHR14209">
    <property type="entry name" value="ISOAMYL ACETATE-HYDROLYZING ESTERASE 1"/>
    <property type="match status" value="1"/>
</dbReference>
<sequence length="201" mass="22769">MRPTIYLFGDSITEASFADGGWGAALANHFCRTLDVVLRGYSGYNTRYAAFQHVPLDEYKQNLHSIVSSLKKQWPKTLILLITPPPIDEDGRLRHPFVENPSGFPERTNEAAGSFAKACVETAEECGIPVVDLWTRMQQYPDWRKAYLSDGLHLTKEGNKVVFEEVMKKLEERGLSLEKLKADLPLFADIDHDDPLKAFQQ</sequence>
<dbReference type="PANTHER" id="PTHR14209:SF19">
    <property type="entry name" value="ISOAMYL ACETATE-HYDROLYZING ESTERASE 1 HOMOLOG"/>
    <property type="match status" value="1"/>
</dbReference>
<keyword evidence="3" id="KW-1185">Reference proteome</keyword>
<accession>A0A5D2XHL6</accession>
<dbReference type="AlphaFoldDB" id="A0A5D2XHL6"/>
<dbReference type="SUPFAM" id="SSF52266">
    <property type="entry name" value="SGNH hydrolase"/>
    <property type="match status" value="1"/>
</dbReference>
<dbReference type="CDD" id="cd01838">
    <property type="entry name" value="Isoamyl_acetate_hydrolase_like"/>
    <property type="match status" value="1"/>
</dbReference>
<dbReference type="InterPro" id="IPR036514">
    <property type="entry name" value="SGNH_hydro_sf"/>
</dbReference>
<gene>
    <name evidence="2" type="ORF">E1A91_A10G034100v1</name>
</gene>
<dbReference type="Pfam" id="PF00657">
    <property type="entry name" value="Lipase_GDSL"/>
    <property type="match status" value="1"/>
</dbReference>
<reference evidence="2 3" key="1">
    <citation type="submission" date="2019-07" db="EMBL/GenBank/DDBJ databases">
        <title>WGS assembly of Gossypium mustelinum.</title>
        <authorList>
            <person name="Chen Z.J."/>
            <person name="Sreedasyam A."/>
            <person name="Ando A."/>
            <person name="Song Q."/>
            <person name="De L."/>
            <person name="Hulse-Kemp A."/>
            <person name="Ding M."/>
            <person name="Ye W."/>
            <person name="Kirkbride R."/>
            <person name="Jenkins J."/>
            <person name="Plott C."/>
            <person name="Lovell J."/>
            <person name="Lin Y.-M."/>
            <person name="Vaughn R."/>
            <person name="Liu B."/>
            <person name="Li W."/>
            <person name="Simpson S."/>
            <person name="Scheffler B."/>
            <person name="Saski C."/>
            <person name="Grover C."/>
            <person name="Hu G."/>
            <person name="Conover J."/>
            <person name="Carlson J."/>
            <person name="Shu S."/>
            <person name="Boston L."/>
            <person name="Williams M."/>
            <person name="Peterson D."/>
            <person name="Mcgee K."/>
            <person name="Jones D."/>
            <person name="Wendel J."/>
            <person name="Stelly D."/>
            <person name="Grimwood J."/>
            <person name="Schmutz J."/>
        </authorList>
    </citation>
    <scope>NUCLEOTIDE SEQUENCE [LARGE SCALE GENOMIC DNA]</scope>
    <source>
        <strain evidence="2">1408120.09</strain>
    </source>
</reference>
<organism evidence="2 3">
    <name type="scientific">Gossypium mustelinum</name>
    <name type="common">Cotton</name>
    <name type="synonym">Gossypium caicoense</name>
    <dbReference type="NCBI Taxonomy" id="34275"/>
    <lineage>
        <taxon>Eukaryota</taxon>
        <taxon>Viridiplantae</taxon>
        <taxon>Streptophyta</taxon>
        <taxon>Embryophyta</taxon>
        <taxon>Tracheophyta</taxon>
        <taxon>Spermatophyta</taxon>
        <taxon>Magnoliopsida</taxon>
        <taxon>eudicotyledons</taxon>
        <taxon>Gunneridae</taxon>
        <taxon>Pentapetalae</taxon>
        <taxon>rosids</taxon>
        <taxon>malvids</taxon>
        <taxon>Malvales</taxon>
        <taxon>Malvaceae</taxon>
        <taxon>Malvoideae</taxon>
        <taxon>Gossypium</taxon>
    </lineage>
</organism>
<comment type="similarity">
    <text evidence="1">Belongs to the 'GDSL' lipolytic enzyme family.</text>
</comment>
<protein>
    <recommendedName>
        <fullName evidence="4">SGNH hydrolase-type esterase domain-containing protein</fullName>
    </recommendedName>
</protein>
<proteinExistence type="inferred from homology"/>
<evidence type="ECO:0000313" key="2">
    <source>
        <dbReference type="EMBL" id="TYJ13180.1"/>
    </source>
</evidence>
<dbReference type="Proteomes" id="UP000323597">
    <property type="component" value="Chromosome A10"/>
</dbReference>
<evidence type="ECO:0008006" key="4">
    <source>
        <dbReference type="Google" id="ProtNLM"/>
    </source>
</evidence>
<dbReference type="EMBL" id="CM017645">
    <property type="protein sequence ID" value="TYJ13180.1"/>
    <property type="molecule type" value="Genomic_DNA"/>
</dbReference>
<evidence type="ECO:0000256" key="1">
    <source>
        <dbReference type="ARBA" id="ARBA00008668"/>
    </source>
</evidence>
<dbReference type="GO" id="GO:0016788">
    <property type="term" value="F:hydrolase activity, acting on ester bonds"/>
    <property type="evidence" value="ECO:0007669"/>
    <property type="project" value="InterPro"/>
</dbReference>
<name>A0A5D2XHL6_GOSMU</name>
<dbReference type="Gene3D" id="3.40.50.1110">
    <property type="entry name" value="SGNH hydrolase"/>
    <property type="match status" value="2"/>
</dbReference>
<dbReference type="InterPro" id="IPR001087">
    <property type="entry name" value="GDSL"/>
</dbReference>
<dbReference type="InterPro" id="IPR045136">
    <property type="entry name" value="Iah1-like"/>
</dbReference>